<accession>A0A483MVE5</accession>
<comment type="caution">
    <text evidence="1">The sequence shown here is derived from an EMBL/GenBank/DDBJ whole genome shotgun (WGS) entry which is preliminary data.</text>
</comment>
<dbReference type="Gene3D" id="3.30.460.10">
    <property type="entry name" value="Beta Polymerase, domain 2"/>
    <property type="match status" value="1"/>
</dbReference>
<dbReference type="InterPro" id="IPR007344">
    <property type="entry name" value="GrpB/CoaE"/>
</dbReference>
<dbReference type="InterPro" id="IPR043519">
    <property type="entry name" value="NT_sf"/>
</dbReference>
<dbReference type="EMBL" id="SDCT01000013">
    <property type="protein sequence ID" value="TCX91313.1"/>
    <property type="molecule type" value="Genomic_DNA"/>
</dbReference>
<dbReference type="SUPFAM" id="SSF81301">
    <property type="entry name" value="Nucleotidyltransferase"/>
    <property type="match status" value="1"/>
</dbReference>
<proteinExistence type="predicted"/>
<gene>
    <name evidence="1" type="ORF">ETF13_10965</name>
</gene>
<sequence>MDPQDSYFVNGIPPTENVAVVAYTPPWPEIYSALESKIKNKLGSTLLKIAHVDSTSVPGLAAKFDVLHPGKDKIHTFPY</sequence>
<dbReference type="Pfam" id="PF04229">
    <property type="entry name" value="GrpB"/>
    <property type="match status" value="1"/>
</dbReference>
<dbReference type="RefSeq" id="WP_077254091.1">
    <property type="nucleotide sequence ID" value="NZ_BIJU01000033.1"/>
</dbReference>
<reference evidence="1" key="1">
    <citation type="submission" date="2019-01" db="EMBL/GenBank/DDBJ databases">
        <authorList>
            <person name="Lista F."/>
            <person name="Anselmo A."/>
        </authorList>
    </citation>
    <scope>NUCLEOTIDE SEQUENCE</scope>
    <source>
        <strain evidence="1">3S</strain>
    </source>
</reference>
<evidence type="ECO:0000313" key="1">
    <source>
        <dbReference type="EMBL" id="TCX91313.1"/>
    </source>
</evidence>
<dbReference type="AlphaFoldDB" id="A0A483MVE5"/>
<protein>
    <submittedName>
        <fullName evidence="1">Uncharacterized protein</fullName>
    </submittedName>
</protein>
<name>A0A483MVE5_KLEPN</name>
<organism evidence="1">
    <name type="scientific">Klebsiella pneumoniae</name>
    <dbReference type="NCBI Taxonomy" id="573"/>
    <lineage>
        <taxon>Bacteria</taxon>
        <taxon>Pseudomonadati</taxon>
        <taxon>Pseudomonadota</taxon>
        <taxon>Gammaproteobacteria</taxon>
        <taxon>Enterobacterales</taxon>
        <taxon>Enterobacteriaceae</taxon>
        <taxon>Klebsiella/Raoultella group</taxon>
        <taxon>Klebsiella</taxon>
        <taxon>Klebsiella pneumoniae complex</taxon>
    </lineage>
</organism>